<evidence type="ECO:0000313" key="1">
    <source>
        <dbReference type="EMBL" id="CAD7201357.1"/>
    </source>
</evidence>
<gene>
    <name evidence="1" type="ORF">TDIB3V08_LOCUS7558</name>
</gene>
<accession>A0A7R8VMN5</accession>
<reference evidence="1" key="1">
    <citation type="submission" date="2020-11" db="EMBL/GenBank/DDBJ databases">
        <authorList>
            <person name="Tran Van P."/>
        </authorList>
    </citation>
    <scope>NUCLEOTIDE SEQUENCE</scope>
</reference>
<organism evidence="1">
    <name type="scientific">Timema douglasi</name>
    <name type="common">Walking stick</name>
    <dbReference type="NCBI Taxonomy" id="61478"/>
    <lineage>
        <taxon>Eukaryota</taxon>
        <taxon>Metazoa</taxon>
        <taxon>Ecdysozoa</taxon>
        <taxon>Arthropoda</taxon>
        <taxon>Hexapoda</taxon>
        <taxon>Insecta</taxon>
        <taxon>Pterygota</taxon>
        <taxon>Neoptera</taxon>
        <taxon>Polyneoptera</taxon>
        <taxon>Phasmatodea</taxon>
        <taxon>Timematodea</taxon>
        <taxon>Timematoidea</taxon>
        <taxon>Timematidae</taxon>
        <taxon>Timema</taxon>
    </lineage>
</organism>
<proteinExistence type="predicted"/>
<dbReference type="EMBL" id="OA568287">
    <property type="protein sequence ID" value="CAD7201357.1"/>
    <property type="molecule type" value="Genomic_DNA"/>
</dbReference>
<sequence>MDESKVKGKQRRENSWRGEEGKLRFIETSLSNSERSGSLGRVHSTLLCASEIEEKARVKAAMMLILNVFSKYDGEGIQEHLNTYYLENNVAPVTEHFVIPFSVDSVKPPNKQPKELLPSVWREHIYPGISSPGNMTGVLIYKSINICG</sequence>
<name>A0A7R8VMN5_TIMDO</name>
<protein>
    <submittedName>
        <fullName evidence="1">Uncharacterized protein</fullName>
    </submittedName>
</protein>
<dbReference type="AlphaFoldDB" id="A0A7R8VMN5"/>